<organism evidence="5 6">
    <name type="scientific">Brachybacterium tyrofermentans</name>
    <dbReference type="NCBI Taxonomy" id="47848"/>
    <lineage>
        <taxon>Bacteria</taxon>
        <taxon>Bacillati</taxon>
        <taxon>Actinomycetota</taxon>
        <taxon>Actinomycetes</taxon>
        <taxon>Micrococcales</taxon>
        <taxon>Dermabacteraceae</taxon>
        <taxon>Brachybacterium</taxon>
    </lineage>
</organism>
<feature type="region of interest" description="Disordered" evidence="3">
    <location>
        <begin position="259"/>
        <end position="343"/>
    </location>
</feature>
<feature type="compositionally biased region" description="Low complexity" evidence="3">
    <location>
        <begin position="274"/>
        <end position="293"/>
    </location>
</feature>
<dbReference type="Proteomes" id="UP001595937">
    <property type="component" value="Unassembled WGS sequence"/>
</dbReference>
<reference evidence="6" key="1">
    <citation type="journal article" date="2019" name="Int. J. Syst. Evol. Microbiol.">
        <title>The Global Catalogue of Microorganisms (GCM) 10K type strain sequencing project: providing services to taxonomists for standard genome sequencing and annotation.</title>
        <authorList>
            <consortium name="The Broad Institute Genomics Platform"/>
            <consortium name="The Broad Institute Genome Sequencing Center for Infectious Disease"/>
            <person name="Wu L."/>
            <person name="Ma J."/>
        </authorList>
    </citation>
    <scope>NUCLEOTIDE SEQUENCE [LARGE SCALE GENOMIC DNA]</scope>
    <source>
        <strain evidence="6">CGMCC 1.16455</strain>
    </source>
</reference>
<keyword evidence="6" id="KW-1185">Reference proteome</keyword>
<dbReference type="SMART" id="SM00382">
    <property type="entry name" value="AAA"/>
    <property type="match status" value="1"/>
</dbReference>
<dbReference type="PANTHER" id="PTHR42794">
    <property type="entry name" value="HEMIN IMPORT ATP-BINDING PROTEIN HMUV"/>
    <property type="match status" value="1"/>
</dbReference>
<dbReference type="EMBL" id="JBHSLN010000086">
    <property type="protein sequence ID" value="MFC5299073.1"/>
    <property type="molecule type" value="Genomic_DNA"/>
</dbReference>
<evidence type="ECO:0000313" key="6">
    <source>
        <dbReference type="Proteomes" id="UP001595937"/>
    </source>
</evidence>
<evidence type="ECO:0000313" key="5">
    <source>
        <dbReference type="EMBL" id="MFC5299073.1"/>
    </source>
</evidence>
<accession>A0ABW0FJS5</accession>
<feature type="domain" description="ABC transporter" evidence="4">
    <location>
        <begin position="14"/>
        <end position="246"/>
    </location>
</feature>
<dbReference type="GO" id="GO:0005524">
    <property type="term" value="F:ATP binding"/>
    <property type="evidence" value="ECO:0007669"/>
    <property type="project" value="UniProtKB-KW"/>
</dbReference>
<evidence type="ECO:0000256" key="1">
    <source>
        <dbReference type="ARBA" id="ARBA00022741"/>
    </source>
</evidence>
<dbReference type="InterPro" id="IPR003593">
    <property type="entry name" value="AAA+_ATPase"/>
</dbReference>
<dbReference type="GeneID" id="303297875"/>
<feature type="compositionally biased region" description="Pro residues" evidence="3">
    <location>
        <begin position="334"/>
        <end position="343"/>
    </location>
</feature>
<sequence length="343" mass="35546">MSPDPGSSPAAPVLEARGLTHAFGTEPVLRGVDLSVSAGEIVGLVGPNGSGKTTALRLLHRELVPDAGQVLLEGRELGSYSGRERARRIAVMAQEITGEVSLTVADVVLLGRIPHSSTFGSTSDADLEIATRALEDSGALHLARREFGLLSGGEKQRVLIARALAQRPHLLLMDEPTNHLDIGSQHHVLQIVRTKGVATIVVLHDLNLAARYCDRVIVLADGLVHSAGPPGEALPASLVSATYGVAAERATADDGTAQFLFRGQGSPPGPAAPGPSAAPAAPGAPGAPGAPASPLFPTASTPEEPDVDAHRRPRPGPLERLLDPIRGRVRRAPAVPPRPPRGT</sequence>
<keyword evidence="2 5" id="KW-0067">ATP-binding</keyword>
<dbReference type="PROSITE" id="PS50893">
    <property type="entry name" value="ABC_TRANSPORTER_2"/>
    <property type="match status" value="1"/>
</dbReference>
<dbReference type="PANTHER" id="PTHR42794:SF2">
    <property type="entry name" value="ABC TRANSPORTER ATP-BINDING PROTEIN"/>
    <property type="match status" value="1"/>
</dbReference>
<gene>
    <name evidence="5" type="ORF">ACFPK8_16285</name>
</gene>
<dbReference type="InterPro" id="IPR027417">
    <property type="entry name" value="P-loop_NTPase"/>
</dbReference>
<dbReference type="CDD" id="cd03214">
    <property type="entry name" value="ABC_Iron-Siderophores_B12_Hemin"/>
    <property type="match status" value="1"/>
</dbReference>
<comment type="caution">
    <text evidence="5">The sequence shown here is derived from an EMBL/GenBank/DDBJ whole genome shotgun (WGS) entry which is preliminary data.</text>
</comment>
<name>A0ABW0FJS5_9MICO</name>
<dbReference type="Gene3D" id="3.40.50.300">
    <property type="entry name" value="P-loop containing nucleotide triphosphate hydrolases"/>
    <property type="match status" value="1"/>
</dbReference>
<dbReference type="RefSeq" id="WP_343924691.1">
    <property type="nucleotide sequence ID" value="NZ_BAAAIR010000042.1"/>
</dbReference>
<protein>
    <submittedName>
        <fullName evidence="5">ABC transporter ATP-binding protein</fullName>
    </submittedName>
</protein>
<dbReference type="Pfam" id="PF00005">
    <property type="entry name" value="ABC_tran"/>
    <property type="match status" value="1"/>
</dbReference>
<keyword evidence="1" id="KW-0547">Nucleotide-binding</keyword>
<dbReference type="SUPFAM" id="SSF52540">
    <property type="entry name" value="P-loop containing nucleoside triphosphate hydrolases"/>
    <property type="match status" value="1"/>
</dbReference>
<dbReference type="InterPro" id="IPR003439">
    <property type="entry name" value="ABC_transporter-like_ATP-bd"/>
</dbReference>
<evidence type="ECO:0000259" key="4">
    <source>
        <dbReference type="PROSITE" id="PS50893"/>
    </source>
</evidence>
<evidence type="ECO:0000256" key="3">
    <source>
        <dbReference type="SAM" id="MobiDB-lite"/>
    </source>
</evidence>
<dbReference type="InterPro" id="IPR017871">
    <property type="entry name" value="ABC_transporter-like_CS"/>
</dbReference>
<proteinExistence type="predicted"/>
<evidence type="ECO:0000256" key="2">
    <source>
        <dbReference type="ARBA" id="ARBA00022840"/>
    </source>
</evidence>
<dbReference type="PROSITE" id="PS00211">
    <property type="entry name" value="ABC_TRANSPORTER_1"/>
    <property type="match status" value="1"/>
</dbReference>